<evidence type="ECO:0000256" key="1">
    <source>
        <dbReference type="SAM" id="MobiDB-lite"/>
    </source>
</evidence>
<feature type="non-terminal residue" evidence="2">
    <location>
        <position position="1"/>
    </location>
</feature>
<name>A0A3B1B7A5_9ZZZZ</name>
<reference evidence="2" key="1">
    <citation type="submission" date="2018-06" db="EMBL/GenBank/DDBJ databases">
        <authorList>
            <person name="Zhirakovskaya E."/>
        </authorList>
    </citation>
    <scope>NUCLEOTIDE SEQUENCE</scope>
</reference>
<protein>
    <submittedName>
        <fullName evidence="2">Uncharacterized protein</fullName>
    </submittedName>
</protein>
<dbReference type="AlphaFoldDB" id="A0A3B1B7A5"/>
<dbReference type="EMBL" id="UOFW01000215">
    <property type="protein sequence ID" value="VAX07763.1"/>
    <property type="molecule type" value="Genomic_DNA"/>
</dbReference>
<proteinExistence type="predicted"/>
<organism evidence="2">
    <name type="scientific">hydrothermal vent metagenome</name>
    <dbReference type="NCBI Taxonomy" id="652676"/>
    <lineage>
        <taxon>unclassified sequences</taxon>
        <taxon>metagenomes</taxon>
        <taxon>ecological metagenomes</taxon>
    </lineage>
</organism>
<evidence type="ECO:0000313" key="2">
    <source>
        <dbReference type="EMBL" id="VAX07763.1"/>
    </source>
</evidence>
<accession>A0A3B1B7A5</accession>
<feature type="region of interest" description="Disordered" evidence="1">
    <location>
        <begin position="15"/>
        <end position="39"/>
    </location>
</feature>
<feature type="compositionally biased region" description="Polar residues" evidence="1">
    <location>
        <begin position="23"/>
        <end position="33"/>
    </location>
</feature>
<gene>
    <name evidence="2" type="ORF">MNBD_ALPHA03-431</name>
</gene>
<sequence>RQRSQWSCRIYSKTRPTKKEDTTATNKTQTSLAANRHHSRHVKRIRICIRGALPPKNNRRGMFKQTDKRRAECSVWRSAVCFLRWATIRNIEPDRVARRLGISASTLKNWMKRWRTDQFEITERGRPAERSKVELRNQLMSIFALMGPHIGLPTLREMMPDIPKNELIELMQRYRYAFKRKNAKLIYALRWQRPGAVWAIDHSRSESFAHSTAMCENTAKAD</sequence>